<name>K1QH49_MAGGI</name>
<sequence>MPVMESSVVKLTPEAFVDPTVYLDTVETKSSVKKMIDFISGDRSTNPGLKLLTTTTGELGKKGDHSHGENVEAVIAGDISVVLTFFNLNGLDKMNSEGYELRPIRNTNLFFILKIKKNIKDDQCCSAKNSEKSPNVVRCTSAPCDCLCYRQVNYNECENKYNATDCYNISGCSWCSVSMSGDLLENPFCDSQETCPVQVCHSKNCEQKCDAFDDLGKSKSSTAVIIVVCILLILLSSLILFLICLRRYKQQKLNKKHNEAYLDPAMDNYQEVVRYNGNRAQIYDGHQEQKAQVGRRLPGHPPVENETDGVIYTVSNSVVPDTGIS</sequence>
<proteinExistence type="predicted"/>
<dbReference type="AlphaFoldDB" id="K1QH49"/>
<evidence type="ECO:0000313" key="1">
    <source>
        <dbReference type="EMBL" id="EKC33203.1"/>
    </source>
</evidence>
<dbReference type="HOGENOM" id="CLU_855931_0_0_1"/>
<gene>
    <name evidence="1" type="ORF">CGI_10017379</name>
</gene>
<reference evidence="1" key="1">
    <citation type="journal article" date="2012" name="Nature">
        <title>The oyster genome reveals stress adaptation and complexity of shell formation.</title>
        <authorList>
            <person name="Zhang G."/>
            <person name="Fang X."/>
            <person name="Guo X."/>
            <person name="Li L."/>
            <person name="Luo R."/>
            <person name="Xu F."/>
            <person name="Yang P."/>
            <person name="Zhang L."/>
            <person name="Wang X."/>
            <person name="Qi H."/>
            <person name="Xiong Z."/>
            <person name="Que H."/>
            <person name="Xie Y."/>
            <person name="Holland P.W."/>
            <person name="Paps J."/>
            <person name="Zhu Y."/>
            <person name="Wu F."/>
            <person name="Chen Y."/>
            <person name="Wang J."/>
            <person name="Peng C."/>
            <person name="Meng J."/>
            <person name="Yang L."/>
            <person name="Liu J."/>
            <person name="Wen B."/>
            <person name="Zhang N."/>
            <person name="Huang Z."/>
            <person name="Zhu Q."/>
            <person name="Feng Y."/>
            <person name="Mount A."/>
            <person name="Hedgecock D."/>
            <person name="Xu Z."/>
            <person name="Liu Y."/>
            <person name="Domazet-Loso T."/>
            <person name="Du Y."/>
            <person name="Sun X."/>
            <person name="Zhang S."/>
            <person name="Liu B."/>
            <person name="Cheng P."/>
            <person name="Jiang X."/>
            <person name="Li J."/>
            <person name="Fan D."/>
            <person name="Wang W."/>
            <person name="Fu W."/>
            <person name="Wang T."/>
            <person name="Wang B."/>
            <person name="Zhang J."/>
            <person name="Peng Z."/>
            <person name="Li Y."/>
            <person name="Li N."/>
            <person name="Wang J."/>
            <person name="Chen M."/>
            <person name="He Y."/>
            <person name="Tan F."/>
            <person name="Song X."/>
            <person name="Zheng Q."/>
            <person name="Huang R."/>
            <person name="Yang H."/>
            <person name="Du X."/>
            <person name="Chen L."/>
            <person name="Yang M."/>
            <person name="Gaffney P.M."/>
            <person name="Wang S."/>
            <person name="Luo L."/>
            <person name="She Z."/>
            <person name="Ming Y."/>
            <person name="Huang W."/>
            <person name="Zhang S."/>
            <person name="Huang B."/>
            <person name="Zhang Y."/>
            <person name="Qu T."/>
            <person name="Ni P."/>
            <person name="Miao G."/>
            <person name="Wang J."/>
            <person name="Wang Q."/>
            <person name="Steinberg C.E."/>
            <person name="Wang H."/>
            <person name="Li N."/>
            <person name="Qian L."/>
            <person name="Zhang G."/>
            <person name="Li Y."/>
            <person name="Yang H."/>
            <person name="Liu X."/>
            <person name="Wang J."/>
            <person name="Yin Y."/>
            <person name="Wang J."/>
        </authorList>
    </citation>
    <scope>NUCLEOTIDE SEQUENCE [LARGE SCALE GENOMIC DNA]</scope>
    <source>
        <strain evidence="1">05x7-T-G4-1.051#20</strain>
    </source>
</reference>
<organism evidence="1">
    <name type="scientific">Magallana gigas</name>
    <name type="common">Pacific oyster</name>
    <name type="synonym">Crassostrea gigas</name>
    <dbReference type="NCBI Taxonomy" id="29159"/>
    <lineage>
        <taxon>Eukaryota</taxon>
        <taxon>Metazoa</taxon>
        <taxon>Spiralia</taxon>
        <taxon>Lophotrochozoa</taxon>
        <taxon>Mollusca</taxon>
        <taxon>Bivalvia</taxon>
        <taxon>Autobranchia</taxon>
        <taxon>Pteriomorphia</taxon>
        <taxon>Ostreida</taxon>
        <taxon>Ostreoidea</taxon>
        <taxon>Ostreidae</taxon>
        <taxon>Magallana</taxon>
    </lineage>
</organism>
<dbReference type="InParanoid" id="K1QH49"/>
<accession>K1QH49</accession>
<protein>
    <submittedName>
        <fullName evidence="1">Uncharacterized protein</fullName>
    </submittedName>
</protein>
<dbReference type="EMBL" id="JH816309">
    <property type="protein sequence ID" value="EKC33203.1"/>
    <property type="molecule type" value="Genomic_DNA"/>
</dbReference>